<keyword evidence="7 14" id="KW-0653">Protein transport</keyword>
<accession>A0A0K2SVR3</accession>
<evidence type="ECO:0000256" key="5">
    <source>
        <dbReference type="ARBA" id="ARBA00022692"/>
    </source>
</evidence>
<keyword evidence="11 14" id="KW-0496">Mitochondrion</keyword>
<dbReference type="CDD" id="cd07521">
    <property type="entry name" value="HAD_FCP1-like"/>
    <property type="match status" value="1"/>
</dbReference>
<organism evidence="17">
    <name type="scientific">Lepeophtheirus salmonis</name>
    <name type="common">Salmon louse</name>
    <name type="synonym">Caligus salmonis</name>
    <dbReference type="NCBI Taxonomy" id="72036"/>
    <lineage>
        <taxon>Eukaryota</taxon>
        <taxon>Metazoa</taxon>
        <taxon>Ecdysozoa</taxon>
        <taxon>Arthropoda</taxon>
        <taxon>Crustacea</taxon>
        <taxon>Multicrustacea</taxon>
        <taxon>Hexanauplia</taxon>
        <taxon>Copepoda</taxon>
        <taxon>Siphonostomatoida</taxon>
        <taxon>Caligidae</taxon>
        <taxon>Lepeophtheirus</taxon>
    </lineage>
</organism>
<dbReference type="OrthoDB" id="287041at2759"/>
<evidence type="ECO:0000313" key="17">
    <source>
        <dbReference type="EMBL" id="CDW17829.1"/>
    </source>
</evidence>
<comment type="subunit">
    <text evidence="13">Component of the TIM23 complex at least composed of Tim23, Tim17 (Tim17a1, Tim17a2 or Tim17b1) and a Tim50.</text>
</comment>
<keyword evidence="4 14" id="KW-0813">Transport</keyword>
<comment type="similarity">
    <text evidence="3 14">Belongs to the TIM50 family.</text>
</comment>
<dbReference type="Pfam" id="PF03031">
    <property type="entry name" value="NIF"/>
    <property type="match status" value="1"/>
</dbReference>
<evidence type="ECO:0000256" key="8">
    <source>
        <dbReference type="ARBA" id="ARBA00022946"/>
    </source>
</evidence>
<evidence type="ECO:0000256" key="13">
    <source>
        <dbReference type="ARBA" id="ARBA00061911"/>
    </source>
</evidence>
<keyword evidence="5 14" id="KW-0812">Transmembrane</keyword>
<keyword evidence="8 14" id="KW-0809">Transit peptide</keyword>
<evidence type="ECO:0000259" key="16">
    <source>
        <dbReference type="PROSITE" id="PS50969"/>
    </source>
</evidence>
<evidence type="ECO:0000256" key="3">
    <source>
        <dbReference type="ARBA" id="ARBA00006344"/>
    </source>
</evidence>
<dbReference type="InterPro" id="IPR050365">
    <property type="entry name" value="TIM50"/>
</dbReference>
<dbReference type="FunFam" id="3.40.50.1000:FF:000019">
    <property type="entry name" value="Mitochondrial import inner membrane translocase subunit TIM50"/>
    <property type="match status" value="1"/>
</dbReference>
<evidence type="ECO:0000256" key="4">
    <source>
        <dbReference type="ARBA" id="ARBA00022448"/>
    </source>
</evidence>
<evidence type="ECO:0000256" key="14">
    <source>
        <dbReference type="RuleBase" id="RU365079"/>
    </source>
</evidence>
<evidence type="ECO:0000256" key="15">
    <source>
        <dbReference type="SAM" id="MobiDB-lite"/>
    </source>
</evidence>
<dbReference type="InterPro" id="IPR023214">
    <property type="entry name" value="HAD_sf"/>
</dbReference>
<comment type="function">
    <text evidence="1 14">Essential component of the TIM23 complex, a complex that mediates the translocation of transit peptide-containing proteins across the mitochondrial inner membrane.</text>
</comment>
<feature type="compositionally biased region" description="Basic and acidic residues" evidence="15">
    <location>
        <begin position="57"/>
        <end position="72"/>
    </location>
</feature>
<feature type="transmembrane region" description="Helical" evidence="14">
    <location>
        <begin position="78"/>
        <end position="100"/>
    </location>
</feature>
<evidence type="ECO:0000256" key="10">
    <source>
        <dbReference type="ARBA" id="ARBA00023010"/>
    </source>
</evidence>
<keyword evidence="9 14" id="KW-1133">Transmembrane helix</keyword>
<proteinExistence type="inferred from homology"/>
<evidence type="ECO:0000256" key="9">
    <source>
        <dbReference type="ARBA" id="ARBA00022989"/>
    </source>
</evidence>
<protein>
    <recommendedName>
        <fullName evidence="14">Mitochondrial import inner membrane translocase subunit TIM50</fullName>
    </recommendedName>
</protein>
<dbReference type="InterPro" id="IPR036412">
    <property type="entry name" value="HAD-like_sf"/>
</dbReference>
<evidence type="ECO:0000256" key="11">
    <source>
        <dbReference type="ARBA" id="ARBA00023128"/>
    </source>
</evidence>
<evidence type="ECO:0000256" key="2">
    <source>
        <dbReference type="ARBA" id="ARBA00004434"/>
    </source>
</evidence>
<keyword evidence="6" id="KW-0999">Mitochondrion inner membrane</keyword>
<evidence type="ECO:0000256" key="1">
    <source>
        <dbReference type="ARBA" id="ARBA00002959"/>
    </source>
</evidence>
<feature type="domain" description="FCP1 homology" evidence="16">
    <location>
        <begin position="155"/>
        <end position="300"/>
    </location>
</feature>
<reference evidence="17" key="1">
    <citation type="submission" date="2014-05" db="EMBL/GenBank/DDBJ databases">
        <authorList>
            <person name="Chronopoulou M."/>
        </authorList>
    </citation>
    <scope>NUCLEOTIDE SEQUENCE</scope>
    <source>
        <tissue evidence="17">Whole organism</tissue>
    </source>
</reference>
<feature type="region of interest" description="Disordered" evidence="15">
    <location>
        <begin position="41"/>
        <end position="72"/>
    </location>
</feature>
<dbReference type="SUPFAM" id="SSF56784">
    <property type="entry name" value="HAD-like"/>
    <property type="match status" value="1"/>
</dbReference>
<dbReference type="AlphaFoldDB" id="A0A0K2SVR3"/>
<dbReference type="GO" id="GO:0015031">
    <property type="term" value="P:protein transport"/>
    <property type="evidence" value="ECO:0007669"/>
    <property type="project" value="UniProtKB-KW"/>
</dbReference>
<dbReference type="SMART" id="SM00577">
    <property type="entry name" value="CPDc"/>
    <property type="match status" value="1"/>
</dbReference>
<evidence type="ECO:0000256" key="6">
    <source>
        <dbReference type="ARBA" id="ARBA00022792"/>
    </source>
</evidence>
<sequence length="303" mass="34949">MLSKMLLRRGMFLLPSFRIPPALGLVPYSSQPKFSLADEIMKDKARQEESSSSSSQKDQHGGEEPPKGPKPLSKWEKIGYTFFGVTFVGGLFVNAIIFSLPDRDEEGQNIPDDYSDLPFPSQYYKRLSNKIFKTKKDLEEPFSDKLLPEPLQKPYYQPKYTIFLELTGLLVHATWTHKHGWRFLKRPGVDIFLSQVGYPQFELVVYTTENAMTFFPIIDGLDPEHQHIMHRLFRDATRYHNGHHIKDLNSVNRDPKRVIVVDWNNDSVQLQPENALLLKKWEGDTADRSLIVLAQLLQSKTST</sequence>
<evidence type="ECO:0000256" key="7">
    <source>
        <dbReference type="ARBA" id="ARBA00022927"/>
    </source>
</evidence>
<dbReference type="EMBL" id="HACA01000468">
    <property type="protein sequence ID" value="CDW17829.1"/>
    <property type="molecule type" value="Transcribed_RNA"/>
</dbReference>
<keyword evidence="12 14" id="KW-0472">Membrane</keyword>
<dbReference type="GO" id="GO:0005744">
    <property type="term" value="C:TIM23 mitochondrial import inner membrane translocase complex"/>
    <property type="evidence" value="ECO:0007669"/>
    <property type="project" value="UniProtKB-UniRule"/>
</dbReference>
<dbReference type="Gene3D" id="3.40.50.1000">
    <property type="entry name" value="HAD superfamily/HAD-like"/>
    <property type="match status" value="1"/>
</dbReference>
<comment type="subcellular location">
    <subcellularLocation>
        <location evidence="2 14">Mitochondrion inner membrane</location>
        <topology evidence="2 14">Single-pass membrane protein</topology>
    </subcellularLocation>
</comment>
<evidence type="ECO:0000256" key="12">
    <source>
        <dbReference type="ARBA" id="ARBA00023136"/>
    </source>
</evidence>
<dbReference type="InterPro" id="IPR004274">
    <property type="entry name" value="FCP1_dom"/>
</dbReference>
<dbReference type="PROSITE" id="PS50969">
    <property type="entry name" value="FCP1"/>
    <property type="match status" value="1"/>
</dbReference>
<dbReference type="PANTHER" id="PTHR12210">
    <property type="entry name" value="DULLARD PROTEIN PHOSPHATASE"/>
    <property type="match status" value="1"/>
</dbReference>
<name>A0A0K2SVR3_LEPSM</name>
<keyword evidence="10 14" id="KW-0811">Translocation</keyword>